<evidence type="ECO:0000313" key="1">
    <source>
        <dbReference type="EMBL" id="CAD8121615.1"/>
    </source>
</evidence>
<keyword evidence="2" id="KW-1185">Reference proteome</keyword>
<name>A0A8S1R244_9CILI</name>
<organism evidence="1 2">
    <name type="scientific">Paramecium sonneborni</name>
    <dbReference type="NCBI Taxonomy" id="65129"/>
    <lineage>
        <taxon>Eukaryota</taxon>
        <taxon>Sar</taxon>
        <taxon>Alveolata</taxon>
        <taxon>Ciliophora</taxon>
        <taxon>Intramacronucleata</taxon>
        <taxon>Oligohymenophorea</taxon>
        <taxon>Peniculida</taxon>
        <taxon>Parameciidae</taxon>
        <taxon>Paramecium</taxon>
    </lineage>
</organism>
<accession>A0A8S1R244</accession>
<reference evidence="1" key="1">
    <citation type="submission" date="2021-01" db="EMBL/GenBank/DDBJ databases">
        <authorList>
            <consortium name="Genoscope - CEA"/>
            <person name="William W."/>
        </authorList>
    </citation>
    <scope>NUCLEOTIDE SEQUENCE</scope>
</reference>
<sequence length="251" mass="29921">MKISDQLKSSLVQCVSEQKDQTLYDILSSQSGVDQFQYLVKGFQEKSSEDYMKTVPTPINRQVRSSQSKSQFQQFPIQKSIFEDPGLVQLSYFQFANVMDEFFLEINETQIIEWFQLLQINEKVQIRDFYIIVLMFLSRESRQQFDYLYQYGEYLFECLKQTNNKILGLTLKIFVKLCGMQARQSQKLFVELKMKQNEEYSFEDFEVFCFAFMNPENLQGQGCQQKFIKQTHQNKQDFNLQQIIKPKIDKK</sequence>
<dbReference type="Proteomes" id="UP000692954">
    <property type="component" value="Unassembled WGS sequence"/>
</dbReference>
<protein>
    <submittedName>
        <fullName evidence="1">Uncharacterized protein</fullName>
    </submittedName>
</protein>
<evidence type="ECO:0000313" key="2">
    <source>
        <dbReference type="Proteomes" id="UP000692954"/>
    </source>
</evidence>
<gene>
    <name evidence="1" type="ORF">PSON_ATCC_30995.1.T1330085</name>
</gene>
<dbReference type="EMBL" id="CAJJDN010000133">
    <property type="protein sequence ID" value="CAD8121615.1"/>
    <property type="molecule type" value="Genomic_DNA"/>
</dbReference>
<comment type="caution">
    <text evidence="1">The sequence shown here is derived from an EMBL/GenBank/DDBJ whole genome shotgun (WGS) entry which is preliminary data.</text>
</comment>
<dbReference type="AlphaFoldDB" id="A0A8S1R244"/>
<proteinExistence type="predicted"/>
<dbReference type="OrthoDB" id="293905at2759"/>